<dbReference type="RefSeq" id="WP_239160176.1">
    <property type="nucleotide sequence ID" value="NZ_BOPH01000033.1"/>
</dbReference>
<feature type="chain" id="PRO_5035165415" evidence="1">
    <location>
        <begin position="20"/>
        <end position="389"/>
    </location>
</feature>
<dbReference type="EMBL" id="BOPH01000033">
    <property type="protein sequence ID" value="GIJ67861.1"/>
    <property type="molecule type" value="Genomic_DNA"/>
</dbReference>
<protein>
    <submittedName>
        <fullName evidence="2">Uncharacterized protein</fullName>
    </submittedName>
</protein>
<sequence>MLSLLMSVTLLATPTWTTANSTATGDQDTAAIATNRSGHVAVVWEDDRDATAADDNAHSDIHLRLYRDGVSQYELKLSAGGTSGVAWRHLSPDVGVDDRGNAVVVWADDPDGNGYFNIPYRVVSPTGAILASGRANANTDGQQLRPKVAVDPDGTPNTPSAVAFTVVWEDIQGTAAPTVRASGFTNVTTKAYEVQANPTGQRPDVGVSAAGDATVVWDAASGTGLDIGLVRLAKANGAVTLSRRLANGVTDGDQRNPAVATGFAGDFAVAWEGAGQVWARSFTVSGAARHADAAVGAGAGPSIGVDDQGAVVVGRTAGLDVFVRGFNADGTGTGRLPDQTMSQVTAGRQEQVAIAVSPWGEVPVCYTDDNDGNTFDQVLLGLGLTNSDW</sequence>
<evidence type="ECO:0000313" key="2">
    <source>
        <dbReference type="EMBL" id="GIJ67861.1"/>
    </source>
</evidence>
<evidence type="ECO:0000313" key="3">
    <source>
        <dbReference type="Proteomes" id="UP000635606"/>
    </source>
</evidence>
<comment type="caution">
    <text evidence="2">The sequence shown here is derived from an EMBL/GenBank/DDBJ whole genome shotgun (WGS) entry which is preliminary data.</text>
</comment>
<gene>
    <name evidence="2" type="ORF">Voc01_027780</name>
</gene>
<reference evidence="2" key="1">
    <citation type="submission" date="2021-01" db="EMBL/GenBank/DDBJ databases">
        <title>Whole genome shotgun sequence of Virgisporangium ochraceum NBRC 16418.</title>
        <authorList>
            <person name="Komaki H."/>
            <person name="Tamura T."/>
        </authorList>
    </citation>
    <scope>NUCLEOTIDE SEQUENCE</scope>
    <source>
        <strain evidence="2">NBRC 16418</strain>
    </source>
</reference>
<keyword evidence="3" id="KW-1185">Reference proteome</keyword>
<evidence type="ECO:0000256" key="1">
    <source>
        <dbReference type="SAM" id="SignalP"/>
    </source>
</evidence>
<dbReference type="AlphaFoldDB" id="A0A8J3ZQD9"/>
<accession>A0A8J3ZQD9</accession>
<dbReference type="Proteomes" id="UP000635606">
    <property type="component" value="Unassembled WGS sequence"/>
</dbReference>
<keyword evidence="1" id="KW-0732">Signal</keyword>
<organism evidence="2 3">
    <name type="scientific">Virgisporangium ochraceum</name>
    <dbReference type="NCBI Taxonomy" id="65505"/>
    <lineage>
        <taxon>Bacteria</taxon>
        <taxon>Bacillati</taxon>
        <taxon>Actinomycetota</taxon>
        <taxon>Actinomycetes</taxon>
        <taxon>Micromonosporales</taxon>
        <taxon>Micromonosporaceae</taxon>
        <taxon>Virgisporangium</taxon>
    </lineage>
</organism>
<name>A0A8J3ZQD9_9ACTN</name>
<feature type="signal peptide" evidence="1">
    <location>
        <begin position="1"/>
        <end position="19"/>
    </location>
</feature>
<proteinExistence type="predicted"/>